<reference evidence="2 3" key="1">
    <citation type="submission" date="2020-04" db="EMBL/GenBank/DDBJ databases">
        <authorList>
            <person name="Wallbank WR R."/>
            <person name="Pardo Diaz C."/>
            <person name="Kozak K."/>
            <person name="Martin S."/>
            <person name="Jiggins C."/>
            <person name="Moest M."/>
            <person name="Warren A I."/>
            <person name="Byers J.R.P. K."/>
            <person name="Montejo-Kovacevich G."/>
            <person name="Yen C E."/>
        </authorList>
    </citation>
    <scope>NUCLEOTIDE SEQUENCE [LARGE SCALE GENOMIC DNA]</scope>
</reference>
<protein>
    <submittedName>
        <fullName evidence="2">Uncharacterized protein</fullName>
    </submittedName>
</protein>
<keyword evidence="3" id="KW-1185">Reference proteome</keyword>
<evidence type="ECO:0000313" key="2">
    <source>
        <dbReference type="EMBL" id="CAB3226896.1"/>
    </source>
</evidence>
<dbReference type="Proteomes" id="UP000494106">
    <property type="component" value="Unassembled WGS sequence"/>
</dbReference>
<accession>A0A8S0Z369</accession>
<dbReference type="AlphaFoldDB" id="A0A8S0Z369"/>
<name>A0A8S0Z369_ARCPL</name>
<feature type="region of interest" description="Disordered" evidence="1">
    <location>
        <begin position="50"/>
        <end position="103"/>
    </location>
</feature>
<proteinExistence type="predicted"/>
<evidence type="ECO:0000256" key="1">
    <source>
        <dbReference type="SAM" id="MobiDB-lite"/>
    </source>
</evidence>
<gene>
    <name evidence="2" type="ORF">APLA_LOCUS3136</name>
</gene>
<evidence type="ECO:0000313" key="3">
    <source>
        <dbReference type="Proteomes" id="UP000494106"/>
    </source>
</evidence>
<organism evidence="2 3">
    <name type="scientific">Arctia plantaginis</name>
    <name type="common">Wood tiger moth</name>
    <name type="synonym">Phalaena plantaginis</name>
    <dbReference type="NCBI Taxonomy" id="874455"/>
    <lineage>
        <taxon>Eukaryota</taxon>
        <taxon>Metazoa</taxon>
        <taxon>Ecdysozoa</taxon>
        <taxon>Arthropoda</taxon>
        <taxon>Hexapoda</taxon>
        <taxon>Insecta</taxon>
        <taxon>Pterygota</taxon>
        <taxon>Neoptera</taxon>
        <taxon>Endopterygota</taxon>
        <taxon>Lepidoptera</taxon>
        <taxon>Glossata</taxon>
        <taxon>Ditrysia</taxon>
        <taxon>Noctuoidea</taxon>
        <taxon>Erebidae</taxon>
        <taxon>Arctiinae</taxon>
        <taxon>Arctia</taxon>
    </lineage>
</organism>
<feature type="compositionally biased region" description="Basic residues" evidence="1">
    <location>
        <begin position="52"/>
        <end position="77"/>
    </location>
</feature>
<dbReference type="EMBL" id="CADEBC010000232">
    <property type="protein sequence ID" value="CAB3226896.1"/>
    <property type="molecule type" value="Genomic_DNA"/>
</dbReference>
<sequence length="103" mass="11896">MHLLLLRFPSHMPHHRHVMSPPPSRCGPYCGTGVCPPHCPYHGCTPPPPPPIHHHPPPPHHHYPPPHHHYPPNHHYPHPPPPNYPPHHHHNHPPGAIPREWLR</sequence>
<comment type="caution">
    <text evidence="2">The sequence shown here is derived from an EMBL/GenBank/DDBJ whole genome shotgun (WGS) entry which is preliminary data.</text>
</comment>